<evidence type="ECO:0000256" key="10">
    <source>
        <dbReference type="RuleBase" id="RU000594"/>
    </source>
</evidence>
<keyword evidence="5 9" id="KW-0064">Aspartyl protease</keyword>
<evidence type="ECO:0000256" key="9">
    <source>
        <dbReference type="HAMAP-Rule" id="MF_00161"/>
    </source>
</evidence>
<feature type="transmembrane region" description="Helical" evidence="9">
    <location>
        <begin position="42"/>
        <end position="65"/>
    </location>
</feature>
<dbReference type="PROSITE" id="PS00855">
    <property type="entry name" value="SPASE_II"/>
    <property type="match status" value="1"/>
</dbReference>
<comment type="subcellular location">
    <subcellularLocation>
        <location evidence="9">Cell membrane</location>
        <topology evidence="9">Multi-pass membrane protein</topology>
    </subcellularLocation>
</comment>
<organism evidence="13 14">
    <name type="scientific">Paracoccus onchidii</name>
    <dbReference type="NCBI Taxonomy" id="3017813"/>
    <lineage>
        <taxon>Bacteria</taxon>
        <taxon>Pseudomonadati</taxon>
        <taxon>Pseudomonadota</taxon>
        <taxon>Alphaproteobacteria</taxon>
        <taxon>Rhodobacterales</taxon>
        <taxon>Paracoccaceae</taxon>
        <taxon>Paracoccus</taxon>
    </lineage>
</organism>
<comment type="pathway">
    <text evidence="9">Protein modification; lipoprotein biosynthesis (signal peptide cleavage).</text>
</comment>
<feature type="compositionally biased region" description="Pro residues" evidence="12">
    <location>
        <begin position="15"/>
        <end position="26"/>
    </location>
</feature>
<feature type="compositionally biased region" description="Basic residues" evidence="12">
    <location>
        <begin position="197"/>
        <end position="207"/>
    </location>
</feature>
<gene>
    <name evidence="9 13" type="primary">lspA</name>
    <name evidence="13" type="ORF">PAF17_15630</name>
</gene>
<dbReference type="RefSeq" id="WP_271890038.1">
    <property type="nucleotide sequence ID" value="NZ_JAQBIE010000022.1"/>
</dbReference>
<dbReference type="GO" id="GO:0004190">
    <property type="term" value="F:aspartic-type endopeptidase activity"/>
    <property type="evidence" value="ECO:0007669"/>
    <property type="project" value="UniProtKB-EC"/>
</dbReference>
<comment type="catalytic activity">
    <reaction evidence="9 10">
        <text>Release of signal peptides from bacterial membrane prolipoproteins. Hydrolyzes -Xaa-Yaa-Zaa-|-(S,diacylglyceryl)Cys-, in which Xaa is hydrophobic (preferably Leu), and Yaa (Ala or Ser) and Zaa (Gly or Ala) have small, neutral side chains.</text>
        <dbReference type="EC" id="3.4.23.36"/>
    </reaction>
</comment>
<evidence type="ECO:0000256" key="1">
    <source>
        <dbReference type="ARBA" id="ARBA00006139"/>
    </source>
</evidence>
<evidence type="ECO:0000313" key="14">
    <source>
        <dbReference type="Proteomes" id="UP001165641"/>
    </source>
</evidence>
<keyword evidence="7 9" id="KW-1133">Transmembrane helix</keyword>
<feature type="active site" evidence="9">
    <location>
        <position position="175"/>
    </location>
</feature>
<keyword evidence="3 9" id="KW-0645">Protease</keyword>
<evidence type="ECO:0000256" key="7">
    <source>
        <dbReference type="ARBA" id="ARBA00022989"/>
    </source>
</evidence>
<keyword evidence="6 9" id="KW-0378">Hydrolase</keyword>
<dbReference type="EC" id="3.4.23.36" evidence="9"/>
<evidence type="ECO:0000256" key="12">
    <source>
        <dbReference type="SAM" id="MobiDB-lite"/>
    </source>
</evidence>
<dbReference type="Pfam" id="PF01252">
    <property type="entry name" value="Peptidase_A8"/>
    <property type="match status" value="1"/>
</dbReference>
<evidence type="ECO:0000256" key="2">
    <source>
        <dbReference type="ARBA" id="ARBA00022475"/>
    </source>
</evidence>
<evidence type="ECO:0000256" key="5">
    <source>
        <dbReference type="ARBA" id="ARBA00022750"/>
    </source>
</evidence>
<evidence type="ECO:0000256" key="3">
    <source>
        <dbReference type="ARBA" id="ARBA00022670"/>
    </source>
</evidence>
<evidence type="ECO:0000256" key="11">
    <source>
        <dbReference type="RuleBase" id="RU004181"/>
    </source>
</evidence>
<sequence length="228" mass="25378">MQQELPLEPAKADSPPKPAPKPAPRPRAPRKPKPPQRANMRLTGWIAFAIIALDQALKYLVVHILRLDQIRNLDVFPPWLNLRMAWNQGVNFGLMSSDQGMMRWVLIAIAALICTWVWVWIWRSNAGFLARIAAGLLIGGALGNVIDRIYYGAVADFLNMSLPFWQNPYSFNVADIAIFAGAIGLVLVPQGPEKPKKPARKPRRKPAAKPNAAPSAPSRDNPRDDIEK</sequence>
<evidence type="ECO:0000256" key="6">
    <source>
        <dbReference type="ARBA" id="ARBA00022801"/>
    </source>
</evidence>
<dbReference type="InterPro" id="IPR001872">
    <property type="entry name" value="Peptidase_A8"/>
</dbReference>
<feature type="transmembrane region" description="Helical" evidence="9">
    <location>
        <begin position="171"/>
        <end position="188"/>
    </location>
</feature>
<feature type="region of interest" description="Disordered" evidence="12">
    <location>
        <begin position="1"/>
        <end position="37"/>
    </location>
</feature>
<keyword evidence="2 9" id="KW-1003">Cell membrane</keyword>
<dbReference type="EMBL" id="JAQBIE010000022">
    <property type="protein sequence ID" value="MDB6178924.1"/>
    <property type="molecule type" value="Genomic_DNA"/>
</dbReference>
<evidence type="ECO:0000256" key="4">
    <source>
        <dbReference type="ARBA" id="ARBA00022692"/>
    </source>
</evidence>
<feature type="transmembrane region" description="Helical" evidence="9">
    <location>
        <begin position="128"/>
        <end position="151"/>
    </location>
</feature>
<comment type="function">
    <text evidence="9 10">This protein specifically catalyzes the removal of signal peptides from prolipoproteins.</text>
</comment>
<accession>A0ABT4ZI53</accession>
<dbReference type="PANTHER" id="PTHR33695">
    <property type="entry name" value="LIPOPROTEIN SIGNAL PEPTIDASE"/>
    <property type="match status" value="1"/>
</dbReference>
<comment type="caution">
    <text evidence="13">The sequence shown here is derived from an EMBL/GenBank/DDBJ whole genome shotgun (WGS) entry which is preliminary data.</text>
</comment>
<dbReference type="PANTHER" id="PTHR33695:SF1">
    <property type="entry name" value="LIPOPROTEIN SIGNAL PEPTIDASE"/>
    <property type="match status" value="1"/>
</dbReference>
<dbReference type="Proteomes" id="UP001165641">
    <property type="component" value="Unassembled WGS sequence"/>
</dbReference>
<name>A0ABT4ZI53_9RHOB</name>
<keyword evidence="4 9" id="KW-0812">Transmembrane</keyword>
<proteinExistence type="inferred from homology"/>
<feature type="compositionally biased region" description="Low complexity" evidence="12">
    <location>
        <begin position="208"/>
        <end position="219"/>
    </location>
</feature>
<feature type="active site" evidence="9">
    <location>
        <position position="156"/>
    </location>
</feature>
<evidence type="ECO:0000313" key="13">
    <source>
        <dbReference type="EMBL" id="MDB6178924.1"/>
    </source>
</evidence>
<evidence type="ECO:0000256" key="8">
    <source>
        <dbReference type="ARBA" id="ARBA00023136"/>
    </source>
</evidence>
<dbReference type="NCBIfam" id="TIGR00077">
    <property type="entry name" value="lspA"/>
    <property type="match status" value="1"/>
</dbReference>
<keyword evidence="14" id="KW-1185">Reference proteome</keyword>
<comment type="similarity">
    <text evidence="1 9 11">Belongs to the peptidase A8 family.</text>
</comment>
<dbReference type="HAMAP" id="MF_00161">
    <property type="entry name" value="LspA"/>
    <property type="match status" value="1"/>
</dbReference>
<feature type="transmembrane region" description="Helical" evidence="9">
    <location>
        <begin position="101"/>
        <end position="121"/>
    </location>
</feature>
<protein>
    <recommendedName>
        <fullName evidence="9">Lipoprotein signal peptidase</fullName>
        <ecNumber evidence="9">3.4.23.36</ecNumber>
    </recommendedName>
    <alternativeName>
        <fullName evidence="9">Prolipoprotein signal peptidase</fullName>
    </alternativeName>
    <alternativeName>
        <fullName evidence="9">Signal peptidase II</fullName>
        <shortName evidence="9">SPase II</shortName>
    </alternativeName>
</protein>
<feature type="region of interest" description="Disordered" evidence="12">
    <location>
        <begin position="190"/>
        <end position="228"/>
    </location>
</feature>
<keyword evidence="8 9" id="KW-0472">Membrane</keyword>
<dbReference type="PRINTS" id="PR00781">
    <property type="entry name" value="LIPOSIGPTASE"/>
</dbReference>
<reference evidence="13" key="1">
    <citation type="submission" date="2022-12" db="EMBL/GenBank/DDBJ databases">
        <title>Paracoccus onchidii sp. nov., isolated from a marine invertebrate from the South China Sea.</title>
        <authorList>
            <person name="Xu S."/>
            <person name="Liu Z."/>
            <person name="Xu Y."/>
        </authorList>
    </citation>
    <scope>NUCLEOTIDE SEQUENCE</scope>
    <source>
        <strain evidence="13">Z330</strain>
    </source>
</reference>